<proteinExistence type="predicted"/>
<reference evidence="1" key="1">
    <citation type="journal article" date="2020" name="Nature">
        <title>Giant virus diversity and host interactions through global metagenomics.</title>
        <authorList>
            <person name="Schulz F."/>
            <person name="Roux S."/>
            <person name="Paez-Espino D."/>
            <person name="Jungbluth S."/>
            <person name="Walsh D.A."/>
            <person name="Denef V.J."/>
            <person name="McMahon K.D."/>
            <person name="Konstantinidis K.T."/>
            <person name="Eloe-Fadrosh E.A."/>
            <person name="Kyrpides N.C."/>
            <person name="Woyke T."/>
        </authorList>
    </citation>
    <scope>NUCLEOTIDE SEQUENCE</scope>
    <source>
        <strain evidence="1">GVMAG-M-3300020192-26</strain>
    </source>
</reference>
<protein>
    <submittedName>
        <fullName evidence="1">Uncharacterized protein</fullName>
    </submittedName>
</protein>
<name>A0A6C0CBM6_9ZZZZ</name>
<dbReference type="AlphaFoldDB" id="A0A6C0CBM6"/>
<accession>A0A6C0CBM6</accession>
<dbReference type="EMBL" id="MN739360">
    <property type="protein sequence ID" value="QHT00914.1"/>
    <property type="molecule type" value="Genomic_DNA"/>
</dbReference>
<sequence>MEINEFEKSIAKLIVYNNFTIIKLLLENKYLSYDLFFKISKGIFEQKIKYNFQHLYLAERGMLPKIITNSTSILIEEYYDDDTIQYLLTKLIKSLKRETIKEKNNAIPTIRKLIELGGEIFPKIIIHAPTDIFLENATPEMFLEYNNFKKCVRYADDEISNWLID</sequence>
<organism evidence="1">
    <name type="scientific">viral metagenome</name>
    <dbReference type="NCBI Taxonomy" id="1070528"/>
    <lineage>
        <taxon>unclassified sequences</taxon>
        <taxon>metagenomes</taxon>
        <taxon>organismal metagenomes</taxon>
    </lineage>
</organism>
<evidence type="ECO:0000313" key="1">
    <source>
        <dbReference type="EMBL" id="QHT00914.1"/>
    </source>
</evidence>